<dbReference type="SUPFAM" id="SSF54909">
    <property type="entry name" value="Dimeric alpha+beta barrel"/>
    <property type="match status" value="1"/>
</dbReference>
<proteinExistence type="predicted"/>
<comment type="caution">
    <text evidence="2">The sequence shown here is derived from an EMBL/GenBank/DDBJ whole genome shotgun (WGS) entry which is preliminary data.</text>
</comment>
<protein>
    <submittedName>
        <fullName evidence="2">Dabb family protein</fullName>
    </submittedName>
</protein>
<sequence>MIRHCVFIRFLPEVLTETKLEIYSEIRSLMPRLDGLLAVHVGDNVSPEHGMDKGYSEGFIVDFRDAAARDLYLEDPEHRQTGGKIVAAAIGGIDGIFVYDIEIAGD</sequence>
<evidence type="ECO:0000313" key="2">
    <source>
        <dbReference type="EMBL" id="NGO65586.1"/>
    </source>
</evidence>
<dbReference type="InterPro" id="IPR011008">
    <property type="entry name" value="Dimeric_a/b-barrel"/>
</dbReference>
<keyword evidence="3" id="KW-1185">Reference proteome</keyword>
<dbReference type="Gene3D" id="3.30.70.100">
    <property type="match status" value="1"/>
</dbReference>
<dbReference type="PROSITE" id="PS51502">
    <property type="entry name" value="S_R_A_B_BARREL"/>
    <property type="match status" value="1"/>
</dbReference>
<dbReference type="AlphaFoldDB" id="A0A6M1SFR1"/>
<accession>A0A6M1SFR1</accession>
<organism evidence="2 3">
    <name type="scientific">Rhizobium daejeonense</name>
    <dbReference type="NCBI Taxonomy" id="240521"/>
    <lineage>
        <taxon>Bacteria</taxon>
        <taxon>Pseudomonadati</taxon>
        <taxon>Pseudomonadota</taxon>
        <taxon>Alphaproteobacteria</taxon>
        <taxon>Hyphomicrobiales</taxon>
        <taxon>Rhizobiaceae</taxon>
        <taxon>Rhizobium/Agrobacterium group</taxon>
        <taxon>Rhizobium</taxon>
    </lineage>
</organism>
<evidence type="ECO:0000313" key="3">
    <source>
        <dbReference type="Proteomes" id="UP000477849"/>
    </source>
</evidence>
<dbReference type="InterPro" id="IPR013097">
    <property type="entry name" value="Dabb"/>
</dbReference>
<feature type="domain" description="Stress-response A/B barrel" evidence="1">
    <location>
        <begin position="2"/>
        <end position="101"/>
    </location>
</feature>
<gene>
    <name evidence="2" type="ORF">G6N76_18100</name>
</gene>
<reference evidence="2 3" key="1">
    <citation type="submission" date="2020-02" db="EMBL/GenBank/DDBJ databases">
        <title>Genome sequence of the type strain CCBAU10050 of Rhizobium daejeonense.</title>
        <authorList>
            <person name="Gao J."/>
            <person name="Sun J."/>
        </authorList>
    </citation>
    <scope>NUCLEOTIDE SEQUENCE [LARGE SCALE GENOMIC DNA]</scope>
    <source>
        <strain evidence="2 3">CCBAU10050</strain>
    </source>
</reference>
<dbReference type="Proteomes" id="UP000477849">
    <property type="component" value="Unassembled WGS sequence"/>
</dbReference>
<evidence type="ECO:0000259" key="1">
    <source>
        <dbReference type="PROSITE" id="PS51502"/>
    </source>
</evidence>
<name>A0A6M1SFR1_9HYPH</name>
<dbReference type="SMART" id="SM00886">
    <property type="entry name" value="Dabb"/>
    <property type="match status" value="1"/>
</dbReference>
<dbReference type="Pfam" id="PF07876">
    <property type="entry name" value="Dabb"/>
    <property type="match status" value="1"/>
</dbReference>
<dbReference type="RefSeq" id="WP_163898580.1">
    <property type="nucleotide sequence ID" value="NZ_CP048426.1"/>
</dbReference>
<dbReference type="EMBL" id="JAAKZH010000006">
    <property type="protein sequence ID" value="NGO65586.1"/>
    <property type="molecule type" value="Genomic_DNA"/>
</dbReference>